<dbReference type="EMBL" id="JAGGMV010000002">
    <property type="protein sequence ID" value="MBP2201479.1"/>
    <property type="molecule type" value="Genomic_DNA"/>
</dbReference>
<sequence>MGAEKITSKIKEDAKLKADSIVADAQAKYEATMAEAKEEAEKRKQAILRKGEKEAEMAENRILADARLSSKKKLLEERENTIQMTLEKLEEDLMKLPQKDEYKDILTGMVIKGVLSIGGGELTLEMNKNDFELIGDETLWKLEKEVEEKLNIVTVLKKGEPIDIIGGCIVKSADGTKVSDNSLESTFKRNLDSVRAKIADLLF</sequence>
<dbReference type="Proteomes" id="UP000740329">
    <property type="component" value="Unassembled WGS sequence"/>
</dbReference>
<proteinExistence type="inferred from homology"/>
<dbReference type="RefSeq" id="WP_209590963.1">
    <property type="nucleotide sequence ID" value="NZ_JAGGMU010000002.1"/>
</dbReference>
<keyword evidence="7" id="KW-1003">Cell membrane</keyword>
<dbReference type="GO" id="GO:0046961">
    <property type="term" value="F:proton-transporting ATPase activity, rotational mechanism"/>
    <property type="evidence" value="ECO:0007669"/>
    <property type="project" value="InterPro"/>
</dbReference>
<evidence type="ECO:0000256" key="5">
    <source>
        <dbReference type="ARBA" id="ARBA00023136"/>
    </source>
</evidence>
<dbReference type="GO" id="GO:0005524">
    <property type="term" value="F:ATP binding"/>
    <property type="evidence" value="ECO:0007669"/>
    <property type="project" value="UniProtKB-UniRule"/>
</dbReference>
<keyword evidence="4 7" id="KW-0406">Ion transport</keyword>
<dbReference type="InterPro" id="IPR002842">
    <property type="entry name" value="ATPase_V1_Esu"/>
</dbReference>
<dbReference type="PANTHER" id="PTHR45715">
    <property type="entry name" value="ATPASE H+-TRANSPORTING V1 SUBUNIT E1A-RELATED"/>
    <property type="match status" value="1"/>
</dbReference>
<accession>A0A8J7RFP4</accession>
<dbReference type="HAMAP" id="MF_00311">
    <property type="entry name" value="ATP_synth_E_arch"/>
    <property type="match status" value="1"/>
</dbReference>
<dbReference type="Gene3D" id="1.20.5.620">
    <property type="entry name" value="F1F0 ATP synthase subunit B, membrane domain"/>
    <property type="match status" value="1"/>
</dbReference>
<evidence type="ECO:0000256" key="6">
    <source>
        <dbReference type="ARBA" id="ARBA00023310"/>
    </source>
</evidence>
<name>A0A8J7RFP4_METVO</name>
<evidence type="ECO:0000313" key="8">
    <source>
        <dbReference type="EMBL" id="MBP2201479.1"/>
    </source>
</evidence>
<evidence type="ECO:0000256" key="7">
    <source>
        <dbReference type="HAMAP-Rule" id="MF_00311"/>
    </source>
</evidence>
<comment type="subcellular location">
    <subcellularLocation>
        <location evidence="7">Cell membrane</location>
        <topology evidence="7">Peripheral membrane protein</topology>
    </subcellularLocation>
</comment>
<dbReference type="InterPro" id="IPR038495">
    <property type="entry name" value="ATPase_E_C"/>
</dbReference>
<evidence type="ECO:0000256" key="1">
    <source>
        <dbReference type="ARBA" id="ARBA00005901"/>
    </source>
</evidence>
<dbReference type="SUPFAM" id="SSF160527">
    <property type="entry name" value="V-type ATPase subunit E-like"/>
    <property type="match status" value="1"/>
</dbReference>
<gene>
    <name evidence="7" type="primary">atpE</name>
    <name evidence="8" type="ORF">J3E07_000891</name>
</gene>
<dbReference type="GO" id="GO:0033178">
    <property type="term" value="C:proton-transporting two-sector ATPase complex, catalytic domain"/>
    <property type="evidence" value="ECO:0007669"/>
    <property type="project" value="InterPro"/>
</dbReference>
<comment type="caution">
    <text evidence="8">The sequence shown here is derived from an EMBL/GenBank/DDBJ whole genome shotgun (WGS) entry which is preliminary data.</text>
</comment>
<dbReference type="Pfam" id="PF01991">
    <property type="entry name" value="vATP-synt_E"/>
    <property type="match status" value="1"/>
</dbReference>
<dbReference type="GO" id="GO:0046933">
    <property type="term" value="F:proton-transporting ATP synthase activity, rotational mechanism"/>
    <property type="evidence" value="ECO:0007669"/>
    <property type="project" value="UniProtKB-UniRule"/>
</dbReference>
<evidence type="ECO:0000256" key="4">
    <source>
        <dbReference type="ARBA" id="ARBA00023065"/>
    </source>
</evidence>
<evidence type="ECO:0000256" key="3">
    <source>
        <dbReference type="ARBA" id="ARBA00022781"/>
    </source>
</evidence>
<dbReference type="Gene3D" id="3.30.2320.30">
    <property type="entry name" value="ATP synthase, E subunit, C-terminal"/>
    <property type="match status" value="1"/>
</dbReference>
<protein>
    <recommendedName>
        <fullName evidence="7">A-type ATP synthase subunit E</fullName>
    </recommendedName>
</protein>
<dbReference type="AlphaFoldDB" id="A0A8J7RFP4"/>
<evidence type="ECO:0000256" key="2">
    <source>
        <dbReference type="ARBA" id="ARBA00022448"/>
    </source>
</evidence>
<keyword evidence="5 7" id="KW-0472">Membrane</keyword>
<comment type="subunit">
    <text evidence="7">Has multiple subunits with at least A(3), B(3), C, D, E, F, H, I and proteolipid K(x).</text>
</comment>
<keyword evidence="6 7" id="KW-0066">ATP synthesis</keyword>
<dbReference type="GO" id="GO:0005886">
    <property type="term" value="C:plasma membrane"/>
    <property type="evidence" value="ECO:0007669"/>
    <property type="project" value="UniProtKB-SubCell"/>
</dbReference>
<dbReference type="GO" id="GO:0042777">
    <property type="term" value="P:proton motive force-driven plasma membrane ATP synthesis"/>
    <property type="evidence" value="ECO:0007669"/>
    <property type="project" value="UniProtKB-UniRule"/>
</dbReference>
<reference evidence="8" key="1">
    <citation type="submission" date="2021-03" db="EMBL/GenBank/DDBJ databases">
        <title>Genomic Encyclopedia of Type Strains, Phase IV (KMG-V): Genome sequencing to study the core and pangenomes of soil and plant-associated prokaryotes.</title>
        <authorList>
            <person name="Whitman W."/>
        </authorList>
    </citation>
    <scope>NUCLEOTIDE SEQUENCE</scope>
    <source>
        <strain evidence="8">C4</strain>
    </source>
</reference>
<dbReference type="OrthoDB" id="4691at2157"/>
<keyword evidence="2 7" id="KW-0813">Transport</keyword>
<evidence type="ECO:0000313" key="9">
    <source>
        <dbReference type="Proteomes" id="UP000740329"/>
    </source>
</evidence>
<comment type="similarity">
    <text evidence="1 7">Belongs to the V-ATPase E subunit family.</text>
</comment>
<keyword evidence="3 7" id="KW-0375">Hydrogen ion transport</keyword>
<comment type="function">
    <text evidence="7">Component of the A-type ATP synthase that produces ATP from ADP in the presence of a proton gradient across the membrane.</text>
</comment>
<organism evidence="8 9">
    <name type="scientific">Methanococcus voltae</name>
    <dbReference type="NCBI Taxonomy" id="2188"/>
    <lineage>
        <taxon>Archaea</taxon>
        <taxon>Methanobacteriati</taxon>
        <taxon>Methanobacteriota</taxon>
        <taxon>Methanomada group</taxon>
        <taxon>Methanococci</taxon>
        <taxon>Methanococcales</taxon>
        <taxon>Methanococcaceae</taxon>
        <taxon>Methanococcus</taxon>
    </lineage>
</organism>